<evidence type="ECO:0000313" key="3">
    <source>
        <dbReference type="EMBL" id="GIM29863.1"/>
    </source>
</evidence>
<evidence type="ECO:0000256" key="1">
    <source>
        <dbReference type="ARBA" id="ARBA00023125"/>
    </source>
</evidence>
<keyword evidence="4" id="KW-1185">Reference proteome</keyword>
<dbReference type="Pfam" id="PF01381">
    <property type="entry name" value="HTH_3"/>
    <property type="match status" value="1"/>
</dbReference>
<dbReference type="PANTHER" id="PTHR46558:SF3">
    <property type="entry name" value="TRANSCRIPTIONAL REGULATOR"/>
    <property type="match status" value="1"/>
</dbReference>
<dbReference type="AlphaFoldDB" id="A0A919S249"/>
<dbReference type="GO" id="GO:0003677">
    <property type="term" value="F:DNA binding"/>
    <property type="evidence" value="ECO:0007669"/>
    <property type="project" value="UniProtKB-KW"/>
</dbReference>
<dbReference type="SUPFAM" id="SSF47413">
    <property type="entry name" value="lambda repressor-like DNA-binding domains"/>
    <property type="match status" value="1"/>
</dbReference>
<comment type="caution">
    <text evidence="3">The sequence shown here is derived from an EMBL/GenBank/DDBJ whole genome shotgun (WGS) entry which is preliminary data.</text>
</comment>
<name>A0A919S249_9CLOT</name>
<dbReference type="InterPro" id="IPR010982">
    <property type="entry name" value="Lambda_DNA-bd_dom_sf"/>
</dbReference>
<evidence type="ECO:0000313" key="4">
    <source>
        <dbReference type="Proteomes" id="UP000679179"/>
    </source>
</evidence>
<sequence>MLRIKETRKTVGITQQELAQKVGATREYISNIENNHKKPSLDLLERIALVLNTSIKDLIEDSA</sequence>
<evidence type="ECO:0000259" key="2">
    <source>
        <dbReference type="PROSITE" id="PS50943"/>
    </source>
</evidence>
<dbReference type="RefSeq" id="WP_212904548.1">
    <property type="nucleotide sequence ID" value="NZ_BOPZ01000023.1"/>
</dbReference>
<dbReference type="Proteomes" id="UP000679179">
    <property type="component" value="Unassembled WGS sequence"/>
</dbReference>
<feature type="domain" description="HTH cro/C1-type" evidence="2">
    <location>
        <begin position="4"/>
        <end position="58"/>
    </location>
</feature>
<keyword evidence="1" id="KW-0238">DNA-binding</keyword>
<dbReference type="InterPro" id="IPR001387">
    <property type="entry name" value="Cro/C1-type_HTH"/>
</dbReference>
<dbReference type="PROSITE" id="PS50943">
    <property type="entry name" value="HTH_CROC1"/>
    <property type="match status" value="1"/>
</dbReference>
<dbReference type="PANTHER" id="PTHR46558">
    <property type="entry name" value="TRACRIPTIONAL REGULATORY PROTEIN-RELATED-RELATED"/>
    <property type="match status" value="1"/>
</dbReference>
<reference evidence="3" key="1">
    <citation type="submission" date="2021-03" db="EMBL/GenBank/DDBJ databases">
        <title>Taxonomic study of Clostridium polyendosporum from meadow-gley soil under rice.</title>
        <authorList>
            <person name="Kobayashi H."/>
            <person name="Tanizawa Y."/>
            <person name="Yagura M."/>
        </authorList>
    </citation>
    <scope>NUCLEOTIDE SEQUENCE</scope>
    <source>
        <strain evidence="3">JCM 30710</strain>
    </source>
</reference>
<accession>A0A919S249</accession>
<protein>
    <recommendedName>
        <fullName evidence="2">HTH cro/C1-type domain-containing protein</fullName>
    </recommendedName>
</protein>
<proteinExistence type="predicted"/>
<organism evidence="3 4">
    <name type="scientific">Clostridium polyendosporum</name>
    <dbReference type="NCBI Taxonomy" id="69208"/>
    <lineage>
        <taxon>Bacteria</taxon>
        <taxon>Bacillati</taxon>
        <taxon>Bacillota</taxon>
        <taxon>Clostridia</taxon>
        <taxon>Eubacteriales</taxon>
        <taxon>Clostridiaceae</taxon>
        <taxon>Clostridium</taxon>
    </lineage>
</organism>
<dbReference type="Gene3D" id="1.10.260.40">
    <property type="entry name" value="lambda repressor-like DNA-binding domains"/>
    <property type="match status" value="1"/>
</dbReference>
<dbReference type="CDD" id="cd00093">
    <property type="entry name" value="HTH_XRE"/>
    <property type="match status" value="1"/>
</dbReference>
<dbReference type="SMART" id="SM00530">
    <property type="entry name" value="HTH_XRE"/>
    <property type="match status" value="1"/>
</dbReference>
<gene>
    <name evidence="3" type="ORF">CPJCM30710_25290</name>
</gene>
<dbReference type="EMBL" id="BOPZ01000023">
    <property type="protein sequence ID" value="GIM29863.1"/>
    <property type="molecule type" value="Genomic_DNA"/>
</dbReference>